<proteinExistence type="predicted"/>
<keyword evidence="1" id="KW-0732">Signal</keyword>
<feature type="signal peptide" evidence="1">
    <location>
        <begin position="1"/>
        <end position="16"/>
    </location>
</feature>
<evidence type="ECO:0000256" key="1">
    <source>
        <dbReference type="SAM" id="SignalP"/>
    </source>
</evidence>
<feature type="domain" description="DUF8021" evidence="2">
    <location>
        <begin position="159"/>
        <end position="262"/>
    </location>
</feature>
<name>A0A1W2TKM6_ROSNE</name>
<dbReference type="OrthoDB" id="3504677at2759"/>
<dbReference type="Pfam" id="PF26061">
    <property type="entry name" value="DUF8021"/>
    <property type="match status" value="1"/>
</dbReference>
<organism evidence="3">
    <name type="scientific">Rosellinia necatrix</name>
    <name type="common">White root-rot fungus</name>
    <dbReference type="NCBI Taxonomy" id="77044"/>
    <lineage>
        <taxon>Eukaryota</taxon>
        <taxon>Fungi</taxon>
        <taxon>Dikarya</taxon>
        <taxon>Ascomycota</taxon>
        <taxon>Pezizomycotina</taxon>
        <taxon>Sordariomycetes</taxon>
        <taxon>Xylariomycetidae</taxon>
        <taxon>Xylariales</taxon>
        <taxon>Xylariaceae</taxon>
        <taxon>Rosellinia</taxon>
    </lineage>
</organism>
<keyword evidence="4" id="KW-1185">Reference proteome</keyword>
<evidence type="ECO:0000259" key="2">
    <source>
        <dbReference type="Pfam" id="PF26061"/>
    </source>
</evidence>
<evidence type="ECO:0000313" key="4">
    <source>
        <dbReference type="Proteomes" id="UP000054516"/>
    </source>
</evidence>
<dbReference type="InterPro" id="IPR058334">
    <property type="entry name" value="DUF8021"/>
</dbReference>
<accession>A0A1W2TKM6</accession>
<feature type="chain" id="PRO_5010740063" evidence="1">
    <location>
        <begin position="17"/>
        <end position="284"/>
    </location>
</feature>
<sequence length="284" mass="30615">MKSQLVLFILATAATAARYGGRTCDEVVLREATSRYIAAQSTGQPQWLTALLSANATLVENNEEIPMSQSAVLHQPLAIAHARSTYDTEACASFSSLVALAPGPGYQIGTQLRLDAGAGGRIARIDSIVTTTGDLYFNATHALHYLLREDWAVLAPADRAPRAALRAAADAYYAYFSDAATAVPWGTPCDRLEGGAYMGQGLANDTCDAGLPPFAVEMRNRRYVIDESVGSVNILSEFGILGPDSHEFRVEKGRIRWIHAMTFCRGTPNCDAPEFPGLNEDVGW</sequence>
<protein>
    <submittedName>
        <fullName evidence="3">Putative ATP-dependent dethiobiotin synthetase</fullName>
    </submittedName>
</protein>
<gene>
    <name evidence="3" type="ORF">SAMD00023353_1202320</name>
</gene>
<evidence type="ECO:0000313" key="3">
    <source>
        <dbReference type="EMBL" id="GAP88796.1"/>
    </source>
</evidence>
<reference evidence="3" key="1">
    <citation type="submission" date="2016-03" db="EMBL/GenBank/DDBJ databases">
        <title>Draft genome sequence of Rosellinia necatrix.</title>
        <authorList>
            <person name="Kanematsu S."/>
        </authorList>
    </citation>
    <scope>NUCLEOTIDE SEQUENCE [LARGE SCALE GENOMIC DNA]</scope>
    <source>
        <strain evidence="3">W97</strain>
    </source>
</reference>
<dbReference type="Proteomes" id="UP000054516">
    <property type="component" value="Unassembled WGS sequence"/>
</dbReference>
<dbReference type="EMBL" id="DF977457">
    <property type="protein sequence ID" value="GAP88796.1"/>
    <property type="molecule type" value="Genomic_DNA"/>
</dbReference>
<dbReference type="AlphaFoldDB" id="A0A1W2TKM6"/>